<evidence type="ECO:0000259" key="2">
    <source>
        <dbReference type="PROSITE" id="PS51724"/>
    </source>
</evidence>
<keyword evidence="1" id="KW-1133">Transmembrane helix</keyword>
<dbReference type="PANTHER" id="PTHR38687:SF1">
    <property type="entry name" value="CELL DIVISION PROTEIN DEDD"/>
    <property type="match status" value="1"/>
</dbReference>
<dbReference type="GO" id="GO:0042834">
    <property type="term" value="F:peptidoglycan binding"/>
    <property type="evidence" value="ECO:0007669"/>
    <property type="project" value="InterPro"/>
</dbReference>
<dbReference type="EMBL" id="CP031222">
    <property type="protein sequence ID" value="AXI04253.1"/>
    <property type="molecule type" value="Genomic_DNA"/>
</dbReference>
<keyword evidence="1" id="KW-0812">Transmembrane</keyword>
<dbReference type="GO" id="GO:0030428">
    <property type="term" value="C:cell septum"/>
    <property type="evidence" value="ECO:0007669"/>
    <property type="project" value="TreeGrafter"/>
</dbReference>
<dbReference type="Proteomes" id="UP000253940">
    <property type="component" value="Chromosome"/>
</dbReference>
<protein>
    <submittedName>
        <fullName evidence="3">SPOR domain-containing protein</fullName>
    </submittedName>
</protein>
<gene>
    <name evidence="3" type="ORF">HYN46_16270</name>
</gene>
<proteinExistence type="predicted"/>
<dbReference type="InterPro" id="IPR036680">
    <property type="entry name" value="SPOR-like_sf"/>
</dbReference>
<reference evidence="3 4" key="1">
    <citation type="submission" date="2018-07" db="EMBL/GenBank/DDBJ databases">
        <title>Genome sequencing of Moraxellaceae gen. HYN0046.</title>
        <authorList>
            <person name="Kim M."/>
            <person name="Yi H."/>
        </authorList>
    </citation>
    <scope>NUCLEOTIDE SEQUENCE [LARGE SCALE GENOMIC DNA]</scope>
    <source>
        <strain evidence="3 4">HYN0046</strain>
    </source>
</reference>
<dbReference type="OrthoDB" id="8558195at2"/>
<name>A0A345PAE4_9GAMM</name>
<dbReference type="PROSITE" id="PS51724">
    <property type="entry name" value="SPOR"/>
    <property type="match status" value="1"/>
</dbReference>
<keyword evidence="1" id="KW-0472">Membrane</keyword>
<accession>A0A345PAE4</accession>
<dbReference type="RefSeq" id="WP_114900361.1">
    <property type="nucleotide sequence ID" value="NZ_CP031222.1"/>
</dbReference>
<dbReference type="KEGG" id="mbah:HYN46_16270"/>
<evidence type="ECO:0000313" key="4">
    <source>
        <dbReference type="Proteomes" id="UP000253940"/>
    </source>
</evidence>
<dbReference type="AlphaFoldDB" id="A0A345PAE4"/>
<sequence>MFGSKPRGATQRPAATAATSKGPLVPAWLWTIFGILFGLSCLALLYLWQPWQPANRGAAPVTAASAPAATTDSGKPADFQFYDLLPKQQVTPIPTQTVPDVVPDDPTPVVVGSGNDAAPTSTSAKPGQAHYILQVNSFQTADEADKQRAAVLLAGLPADVRHTTSNDGSEWYRVVSGPFDSKNEALKAQRQLQDSGIDALVVEQSE</sequence>
<evidence type="ECO:0000256" key="1">
    <source>
        <dbReference type="SAM" id="Phobius"/>
    </source>
</evidence>
<dbReference type="GO" id="GO:0032153">
    <property type="term" value="C:cell division site"/>
    <property type="evidence" value="ECO:0007669"/>
    <property type="project" value="TreeGrafter"/>
</dbReference>
<dbReference type="Gene3D" id="3.30.70.1070">
    <property type="entry name" value="Sporulation related repeat"/>
    <property type="match status" value="1"/>
</dbReference>
<dbReference type="Pfam" id="PF05036">
    <property type="entry name" value="SPOR"/>
    <property type="match status" value="1"/>
</dbReference>
<dbReference type="SUPFAM" id="SSF110997">
    <property type="entry name" value="Sporulation related repeat"/>
    <property type="match status" value="1"/>
</dbReference>
<keyword evidence="4" id="KW-1185">Reference proteome</keyword>
<dbReference type="InterPro" id="IPR007730">
    <property type="entry name" value="SPOR-like_dom"/>
</dbReference>
<dbReference type="GO" id="GO:0032506">
    <property type="term" value="P:cytokinetic process"/>
    <property type="evidence" value="ECO:0007669"/>
    <property type="project" value="TreeGrafter"/>
</dbReference>
<feature type="transmembrane region" description="Helical" evidence="1">
    <location>
        <begin position="27"/>
        <end position="48"/>
    </location>
</feature>
<dbReference type="PANTHER" id="PTHR38687">
    <property type="entry name" value="CELL DIVISION PROTEIN DEDD-RELATED"/>
    <property type="match status" value="1"/>
</dbReference>
<dbReference type="InterPro" id="IPR052521">
    <property type="entry name" value="Cell_div_SPOR-domain"/>
</dbReference>
<organism evidence="3 4">
    <name type="scientific">Aquirhabdus parva</name>
    <dbReference type="NCBI Taxonomy" id="2283318"/>
    <lineage>
        <taxon>Bacteria</taxon>
        <taxon>Pseudomonadati</taxon>
        <taxon>Pseudomonadota</taxon>
        <taxon>Gammaproteobacteria</taxon>
        <taxon>Moraxellales</taxon>
        <taxon>Moraxellaceae</taxon>
        <taxon>Aquirhabdus</taxon>
    </lineage>
</organism>
<evidence type="ECO:0000313" key="3">
    <source>
        <dbReference type="EMBL" id="AXI04253.1"/>
    </source>
</evidence>
<feature type="domain" description="SPOR" evidence="2">
    <location>
        <begin position="125"/>
        <end position="204"/>
    </location>
</feature>